<keyword evidence="8" id="KW-0963">Cytoplasm</keyword>
<evidence type="ECO:0000256" key="5">
    <source>
        <dbReference type="ARBA" id="ARBA00004510"/>
    </source>
</evidence>
<dbReference type="eggNOG" id="KOG0907">
    <property type="taxonomic scope" value="Eukaryota"/>
</dbReference>
<organism evidence="15 16">
    <name type="scientific">Xiphophorus maculatus</name>
    <name type="common">Southern platyfish</name>
    <name type="synonym">Platypoecilus maculatus</name>
    <dbReference type="NCBI Taxonomy" id="8083"/>
    <lineage>
        <taxon>Eukaryota</taxon>
        <taxon>Metazoa</taxon>
        <taxon>Chordata</taxon>
        <taxon>Craniata</taxon>
        <taxon>Vertebrata</taxon>
        <taxon>Euteleostomi</taxon>
        <taxon>Actinopterygii</taxon>
        <taxon>Neopterygii</taxon>
        <taxon>Teleostei</taxon>
        <taxon>Neoteleostei</taxon>
        <taxon>Acanthomorphata</taxon>
        <taxon>Ovalentaria</taxon>
        <taxon>Atherinomorphae</taxon>
        <taxon>Cyprinodontiformes</taxon>
        <taxon>Poeciliidae</taxon>
        <taxon>Poeciliinae</taxon>
        <taxon>Xiphophorus</taxon>
    </lineage>
</organism>
<evidence type="ECO:0000313" key="16">
    <source>
        <dbReference type="Proteomes" id="UP000002852"/>
    </source>
</evidence>
<evidence type="ECO:0000256" key="11">
    <source>
        <dbReference type="ARBA" id="ARBA00023306"/>
    </source>
</evidence>
<evidence type="ECO:0000256" key="6">
    <source>
        <dbReference type="ARBA" id="ARBA00008142"/>
    </source>
</evidence>
<dbReference type="InterPro" id="IPR036850">
    <property type="entry name" value="NDK-like_dom_sf"/>
</dbReference>
<dbReference type="PANTHER" id="PTHR46135">
    <property type="entry name" value="NME/NM23 FAMILY MEMBER 8"/>
    <property type="match status" value="1"/>
</dbReference>
<dbReference type="AlphaFoldDB" id="M4AMA3"/>
<evidence type="ECO:0000256" key="1">
    <source>
        <dbReference type="ARBA" id="ARBA00003465"/>
    </source>
</evidence>
<reference evidence="16" key="2">
    <citation type="journal article" date="2013" name="Nat. Genet.">
        <title>The genome of the platyfish, Xiphophorus maculatus, provides insights into evolutionary adaptation and several complex traits.</title>
        <authorList>
            <person name="Schartl M."/>
            <person name="Walter R.B."/>
            <person name="Shen Y."/>
            <person name="Garcia T."/>
            <person name="Catchen J."/>
            <person name="Amores A."/>
            <person name="Braasch I."/>
            <person name="Chalopin D."/>
            <person name="Volff J.N."/>
            <person name="Lesch K.P."/>
            <person name="Bisazza A."/>
            <person name="Minx P."/>
            <person name="Hillier L."/>
            <person name="Wilson R.K."/>
            <person name="Fuerstenberg S."/>
            <person name="Boore J."/>
            <person name="Searle S."/>
            <person name="Postlethwait J.H."/>
            <person name="Warren W.C."/>
        </authorList>
    </citation>
    <scope>NUCLEOTIDE SEQUENCE [LARGE SCALE GENOMIC DNA]</scope>
    <source>
        <strain evidence="16">JP 163 A</strain>
    </source>
</reference>
<sequence>MAGKKKEASLQVSVMNQEQWEEILTTKGLTVVDVYQQWCGPCRAVVSLLRKIKNELSDDLLHFATAEADSIDALEKYRGKCEPTFLFFGGGELVAVLRGANAPMLQRMIVEELAKEKLVMEKGSGRKVVSSGTMISIMIAIQTLLCFCVVPASKAYTVAIIKPDAVAHGKANEIIMKIQDAGFEILAHEERTLTETEARDFYQHKAAEACFEDLVQFVSSGPSYILVLSQIEGTANIISAWREFIGPADIEEARREKPESLRAQYGTETLFNAVHGSADSDQANRELAFFFPNFRTASDAEQDGEEERVERTLALIRPDVARENRDEILAQIHKSGFTVALQKEVMLTEEQVKQFYFQHVDKDYFPALMRNMTSGPVLALALVRKGAVHHWKNILGPPDLHKAKEEDPECLRAKFAVENEPINQLHGSANPEEAERELKFFFPQQRTLAVIKPDALEEHRDTILEEIQGRGFTVAQLKETLLSREMAEEFYKEQREKPFFTQLVDFMCRLVCPHTRTQGQGKQTSSFFSSSIYTVILEA</sequence>
<dbReference type="InterPro" id="IPR034907">
    <property type="entry name" value="NDK-like_dom"/>
</dbReference>
<dbReference type="HOGENOM" id="CLU_016708_1_0_1"/>
<comment type="function">
    <text evidence="1">Major role in the synthesis of nucleoside triphosphates other than ATP.</text>
</comment>
<evidence type="ECO:0000256" key="9">
    <source>
        <dbReference type="ARBA" id="ARBA00022723"/>
    </source>
</evidence>
<keyword evidence="10" id="KW-0539">Nucleus</keyword>
<proteinExistence type="inferred from homology"/>
<evidence type="ECO:0000313" key="15">
    <source>
        <dbReference type="Ensembl" id="ENSXMAP00000015597.2"/>
    </source>
</evidence>
<comment type="similarity">
    <text evidence="6 12 13">Belongs to the NDK family.</text>
</comment>
<dbReference type="Ensembl" id="ENSXMAT00000015620.2">
    <property type="protein sequence ID" value="ENSXMAP00000015597.2"/>
    <property type="gene ID" value="ENSXMAG00000015556.2"/>
</dbReference>
<dbReference type="GO" id="GO:0005737">
    <property type="term" value="C:cytoplasm"/>
    <property type="evidence" value="ECO:0007669"/>
    <property type="project" value="UniProtKB-SubCell"/>
</dbReference>
<evidence type="ECO:0000259" key="14">
    <source>
        <dbReference type="PROSITE" id="PS51352"/>
    </source>
</evidence>
<dbReference type="GO" id="GO:0004550">
    <property type="term" value="F:nucleoside diphosphate kinase activity"/>
    <property type="evidence" value="ECO:0007669"/>
    <property type="project" value="InterPro"/>
</dbReference>
<dbReference type="Gene3D" id="3.40.30.10">
    <property type="entry name" value="Glutaredoxin"/>
    <property type="match status" value="1"/>
</dbReference>
<evidence type="ECO:0000256" key="13">
    <source>
        <dbReference type="RuleBase" id="RU004011"/>
    </source>
</evidence>
<comment type="subcellular location">
    <subcellularLocation>
        <location evidence="5">Cell projection</location>
        <location evidence="5">Lamellipodium</location>
    </subcellularLocation>
    <subcellularLocation>
        <location evidence="3">Cell projection</location>
        <location evidence="3">Ruffle</location>
    </subcellularLocation>
    <subcellularLocation>
        <location evidence="4">Cytoplasm</location>
    </subcellularLocation>
    <subcellularLocation>
        <location evidence="2">Nucleus</location>
    </subcellularLocation>
</comment>
<dbReference type="InterPro" id="IPR001564">
    <property type="entry name" value="Nucleoside_diP_kinase"/>
</dbReference>
<dbReference type="GO" id="GO:0006183">
    <property type="term" value="P:GTP biosynthetic process"/>
    <property type="evidence" value="ECO:0007669"/>
    <property type="project" value="InterPro"/>
</dbReference>
<dbReference type="GO" id="GO:0030027">
    <property type="term" value="C:lamellipodium"/>
    <property type="evidence" value="ECO:0007669"/>
    <property type="project" value="UniProtKB-SubCell"/>
</dbReference>
<dbReference type="Pfam" id="PF00085">
    <property type="entry name" value="Thioredoxin"/>
    <property type="match status" value="1"/>
</dbReference>
<dbReference type="PANTHER" id="PTHR46135:SF5">
    <property type="entry name" value="THIOREDOXIN DOMAIN-CONTAINING PROTEIN 6 ISOFORM X1"/>
    <property type="match status" value="1"/>
</dbReference>
<comment type="caution">
    <text evidence="12">Lacks conserved residue(s) required for the propagation of feature annotation.</text>
</comment>
<evidence type="ECO:0000256" key="12">
    <source>
        <dbReference type="PROSITE-ProRule" id="PRU00706"/>
    </source>
</evidence>
<dbReference type="CDD" id="cd02948">
    <property type="entry name" value="TRX_NDPK"/>
    <property type="match status" value="1"/>
</dbReference>
<dbReference type="PROSITE" id="PS51352">
    <property type="entry name" value="THIOREDOXIN_2"/>
    <property type="match status" value="1"/>
</dbReference>
<dbReference type="PROSITE" id="PS00194">
    <property type="entry name" value="THIOREDOXIN_1"/>
    <property type="match status" value="1"/>
</dbReference>
<keyword evidence="9" id="KW-0479">Metal-binding</keyword>
<dbReference type="Proteomes" id="UP000002852">
    <property type="component" value="Unassembled WGS sequence"/>
</dbReference>
<reference evidence="16" key="1">
    <citation type="submission" date="2012-01" db="EMBL/GenBank/DDBJ databases">
        <authorList>
            <person name="Walter R."/>
            <person name="Schartl M."/>
            <person name="Warren W."/>
        </authorList>
    </citation>
    <scope>NUCLEOTIDE SEQUENCE [LARGE SCALE GENOMIC DNA]</scope>
    <source>
        <strain evidence="16">JP 163 A</strain>
    </source>
</reference>
<dbReference type="GO" id="GO:0001726">
    <property type="term" value="C:ruffle"/>
    <property type="evidence" value="ECO:0007669"/>
    <property type="project" value="UniProtKB-SubCell"/>
</dbReference>
<reference evidence="15" key="4">
    <citation type="submission" date="2025-09" db="UniProtKB">
        <authorList>
            <consortium name="Ensembl"/>
        </authorList>
    </citation>
    <scope>IDENTIFICATION</scope>
    <source>
        <strain evidence="15">JP 163 A</strain>
    </source>
</reference>
<dbReference type="GO" id="GO:0005634">
    <property type="term" value="C:nucleus"/>
    <property type="evidence" value="ECO:0007669"/>
    <property type="project" value="UniProtKB-SubCell"/>
</dbReference>
<dbReference type="InterPro" id="IPR013766">
    <property type="entry name" value="Thioredoxin_domain"/>
</dbReference>
<dbReference type="SMART" id="SM00562">
    <property type="entry name" value="NDK"/>
    <property type="match status" value="2"/>
</dbReference>
<dbReference type="SUPFAM" id="SSF54919">
    <property type="entry name" value="Nucleoside diphosphate kinase, NDK"/>
    <property type="match status" value="3"/>
</dbReference>
<dbReference type="GeneTree" id="ENSGT00940000164537"/>
<dbReference type="SUPFAM" id="SSF52833">
    <property type="entry name" value="Thioredoxin-like"/>
    <property type="match status" value="1"/>
</dbReference>
<reference evidence="15" key="3">
    <citation type="submission" date="2025-08" db="UniProtKB">
        <authorList>
            <consortium name="Ensembl"/>
        </authorList>
    </citation>
    <scope>IDENTIFICATION</scope>
    <source>
        <strain evidence="15">JP 163 A</strain>
    </source>
</reference>
<dbReference type="InterPro" id="IPR036249">
    <property type="entry name" value="Thioredoxin-like_sf"/>
</dbReference>
<dbReference type="InterPro" id="IPR051766">
    <property type="entry name" value="TXND_domain-containing"/>
</dbReference>
<dbReference type="CDD" id="cd04416">
    <property type="entry name" value="NDPk_TX"/>
    <property type="match status" value="2"/>
</dbReference>
<dbReference type="GO" id="GO:0006228">
    <property type="term" value="P:UTP biosynthetic process"/>
    <property type="evidence" value="ECO:0007669"/>
    <property type="project" value="InterPro"/>
</dbReference>
<name>M4AMA3_XIPMA</name>
<accession>M4AMA3</accession>
<evidence type="ECO:0000256" key="10">
    <source>
        <dbReference type="ARBA" id="ARBA00023242"/>
    </source>
</evidence>
<keyword evidence="11" id="KW-0131">Cell cycle</keyword>
<dbReference type="PRINTS" id="PR01243">
    <property type="entry name" value="NUCDPKINASE"/>
</dbReference>
<evidence type="ECO:0000256" key="7">
    <source>
        <dbReference type="ARBA" id="ARBA00013499"/>
    </source>
</evidence>
<dbReference type="GO" id="GO:0046872">
    <property type="term" value="F:metal ion binding"/>
    <property type="evidence" value="ECO:0007669"/>
    <property type="project" value="UniProtKB-KW"/>
</dbReference>
<evidence type="ECO:0000256" key="3">
    <source>
        <dbReference type="ARBA" id="ARBA00004466"/>
    </source>
</evidence>
<dbReference type="PROSITE" id="PS51374">
    <property type="entry name" value="NDPK_LIKE"/>
    <property type="match status" value="2"/>
</dbReference>
<protein>
    <recommendedName>
        <fullName evidence="7">Nucleoside diphosphate kinase B</fullName>
    </recommendedName>
</protein>
<dbReference type="GO" id="GO:0006241">
    <property type="term" value="P:CTP biosynthetic process"/>
    <property type="evidence" value="ECO:0007669"/>
    <property type="project" value="InterPro"/>
</dbReference>
<evidence type="ECO:0000256" key="2">
    <source>
        <dbReference type="ARBA" id="ARBA00004123"/>
    </source>
</evidence>
<keyword evidence="16" id="KW-1185">Reference proteome</keyword>
<dbReference type="InterPro" id="IPR017937">
    <property type="entry name" value="Thioredoxin_CS"/>
</dbReference>
<evidence type="ECO:0000256" key="4">
    <source>
        <dbReference type="ARBA" id="ARBA00004496"/>
    </source>
</evidence>
<evidence type="ECO:0000256" key="8">
    <source>
        <dbReference type="ARBA" id="ARBA00022490"/>
    </source>
</evidence>
<feature type="domain" description="Thioredoxin" evidence="14">
    <location>
        <begin position="1"/>
        <end position="115"/>
    </location>
</feature>
<dbReference type="Pfam" id="PF00334">
    <property type="entry name" value="NDK"/>
    <property type="match status" value="2"/>
</dbReference>
<dbReference type="eggNOG" id="KOG0888">
    <property type="taxonomic scope" value="Eukaryota"/>
</dbReference>
<dbReference type="Gene3D" id="3.30.70.141">
    <property type="entry name" value="Nucleoside diphosphate kinase-like domain"/>
    <property type="match status" value="3"/>
</dbReference>